<organism evidence="1 2">
    <name type="scientific">Bionectria ochroleuca</name>
    <name type="common">Gliocladium roseum</name>
    <dbReference type="NCBI Taxonomy" id="29856"/>
    <lineage>
        <taxon>Eukaryota</taxon>
        <taxon>Fungi</taxon>
        <taxon>Dikarya</taxon>
        <taxon>Ascomycota</taxon>
        <taxon>Pezizomycotina</taxon>
        <taxon>Sordariomycetes</taxon>
        <taxon>Hypocreomycetidae</taxon>
        <taxon>Hypocreales</taxon>
        <taxon>Bionectriaceae</taxon>
        <taxon>Clonostachys</taxon>
    </lineage>
</organism>
<proteinExistence type="predicted"/>
<protein>
    <recommendedName>
        <fullName evidence="3">F-box domain-containing protein</fullName>
    </recommendedName>
</protein>
<evidence type="ECO:0000313" key="2">
    <source>
        <dbReference type="Proteomes" id="UP000616885"/>
    </source>
</evidence>
<sequence>MLSDDPNSNVKLSADILYFVFSHTDQPTLRNCRLLSHSACSVATPSLFRRLRLSAAEGEAERFLHVAQNESLRCHVQKIIIDTNVGGGFEYRHNASYVISRHLS</sequence>
<evidence type="ECO:0008006" key="3">
    <source>
        <dbReference type="Google" id="ProtNLM"/>
    </source>
</evidence>
<accession>A0A8H7N0M4</accession>
<reference evidence="1" key="1">
    <citation type="submission" date="2020-10" db="EMBL/GenBank/DDBJ databases">
        <title>High-Quality Genome Resource of Clonostachys rosea strain S41 by Oxford Nanopore Long-Read Sequencing.</title>
        <authorList>
            <person name="Wang H."/>
        </authorList>
    </citation>
    <scope>NUCLEOTIDE SEQUENCE</scope>
    <source>
        <strain evidence="1">S41</strain>
    </source>
</reference>
<name>A0A8H7N0M4_BIOOC</name>
<evidence type="ECO:0000313" key="1">
    <source>
        <dbReference type="EMBL" id="KAF9743292.1"/>
    </source>
</evidence>
<gene>
    <name evidence="1" type="ORF">IM811_006383</name>
</gene>
<dbReference type="AlphaFoldDB" id="A0A8H7N0M4"/>
<dbReference type="Proteomes" id="UP000616885">
    <property type="component" value="Unassembled WGS sequence"/>
</dbReference>
<dbReference type="EMBL" id="JADCTT010000017">
    <property type="protein sequence ID" value="KAF9743292.1"/>
    <property type="molecule type" value="Genomic_DNA"/>
</dbReference>
<comment type="caution">
    <text evidence="1">The sequence shown here is derived from an EMBL/GenBank/DDBJ whole genome shotgun (WGS) entry which is preliminary data.</text>
</comment>